<dbReference type="EC" id="3.1.1.-" evidence="9"/>
<comment type="similarity">
    <text evidence="9">Belongs to the carbohydrate esterase 1 (CE1) family.</text>
</comment>
<evidence type="ECO:0000256" key="9">
    <source>
        <dbReference type="RuleBase" id="RU367147"/>
    </source>
</evidence>
<dbReference type="PANTHER" id="PTHR43037">
    <property type="entry name" value="UNNAMED PRODUCT-RELATED"/>
    <property type="match status" value="1"/>
</dbReference>
<evidence type="ECO:0000313" key="10">
    <source>
        <dbReference type="EMBL" id="KAK3484924.1"/>
    </source>
</evidence>
<proteinExistence type="inferred from homology"/>
<reference evidence="10 11" key="1">
    <citation type="journal article" date="2023" name="Mol. Phylogenet. Evol.">
        <title>Genome-scale phylogeny and comparative genomics of the fungal order Sordariales.</title>
        <authorList>
            <person name="Hensen N."/>
            <person name="Bonometti L."/>
            <person name="Westerberg I."/>
            <person name="Brannstrom I.O."/>
            <person name="Guillou S."/>
            <person name="Cros-Aarteil S."/>
            <person name="Calhoun S."/>
            <person name="Haridas S."/>
            <person name="Kuo A."/>
            <person name="Mondo S."/>
            <person name="Pangilinan J."/>
            <person name="Riley R."/>
            <person name="LaButti K."/>
            <person name="Andreopoulos B."/>
            <person name="Lipzen A."/>
            <person name="Chen C."/>
            <person name="Yan M."/>
            <person name="Daum C."/>
            <person name="Ng V."/>
            <person name="Clum A."/>
            <person name="Steindorff A."/>
            <person name="Ohm R.A."/>
            <person name="Martin F."/>
            <person name="Silar P."/>
            <person name="Natvig D.O."/>
            <person name="Lalanne C."/>
            <person name="Gautier V."/>
            <person name="Ament-Velasquez S.L."/>
            <person name="Kruys A."/>
            <person name="Hutchinson M.I."/>
            <person name="Powell A.J."/>
            <person name="Barry K."/>
            <person name="Miller A.N."/>
            <person name="Grigoriev I.V."/>
            <person name="Debuchy R."/>
            <person name="Gladieux P."/>
            <person name="Hiltunen Thoren M."/>
            <person name="Johannesson H."/>
        </authorList>
    </citation>
    <scope>NUCLEOTIDE SEQUENCE [LARGE SCALE GENOMIC DNA]</scope>
    <source>
        <strain evidence="10 11">FGSC 10403</strain>
    </source>
</reference>
<evidence type="ECO:0000256" key="4">
    <source>
        <dbReference type="ARBA" id="ARBA00022729"/>
    </source>
</evidence>
<dbReference type="InterPro" id="IPR029058">
    <property type="entry name" value="AB_hydrolase_fold"/>
</dbReference>
<evidence type="ECO:0000256" key="2">
    <source>
        <dbReference type="ARBA" id="ARBA00022487"/>
    </source>
</evidence>
<name>A0AAJ0HY43_9PEZI</name>
<keyword evidence="4 9" id="KW-0732">Signal</keyword>
<dbReference type="InterPro" id="IPR010126">
    <property type="entry name" value="Esterase_phb"/>
</dbReference>
<keyword evidence="5 9" id="KW-0378">Hydrolase</keyword>
<sequence>MKLLSLITALLATLTTAHPVFDDLITPSTPLDYKRAPAASLRQVSNFGSNPSNVKMYIYVPDNLAASPPIIVAIHYCTGTAQAYYTNSPYARLADQKGFIVIYPESPYSGTCWDVSSRATLTHNGGGNSNSIANMVDYTLKTYNGDATKVFVTGSSSGAMMTNVMAATYPALFAAGIVYSGVPAGCFYSQAGGTNAWNSSCANGQVNGTPQVWAKVVRDMYPGYEGARPKMEIYHGSADTTLNANNYNETIKQWAGVLGFDYQKPDTTQDNVPQSGYTTYTWGERKLVGVYARGVGHSVPIRGSDDMEFFGL</sequence>
<evidence type="ECO:0000256" key="5">
    <source>
        <dbReference type="ARBA" id="ARBA00022801"/>
    </source>
</evidence>
<feature type="chain" id="PRO_5042315684" description="Carboxylic ester hydrolase" evidence="9">
    <location>
        <begin position="18"/>
        <end position="312"/>
    </location>
</feature>
<gene>
    <name evidence="10" type="ORF">B0T23DRAFT_367884</name>
</gene>
<keyword evidence="7 9" id="KW-0119">Carbohydrate metabolism</keyword>
<evidence type="ECO:0000256" key="1">
    <source>
        <dbReference type="ARBA" id="ARBA00004613"/>
    </source>
</evidence>
<keyword evidence="11" id="KW-1185">Reference proteome</keyword>
<dbReference type="Gene3D" id="3.40.50.1820">
    <property type="entry name" value="alpha/beta hydrolase"/>
    <property type="match status" value="1"/>
</dbReference>
<dbReference type="SUPFAM" id="SSF53474">
    <property type="entry name" value="alpha/beta-Hydrolases"/>
    <property type="match status" value="2"/>
</dbReference>
<dbReference type="EMBL" id="JAULSX010000012">
    <property type="protein sequence ID" value="KAK3484924.1"/>
    <property type="molecule type" value="Genomic_DNA"/>
</dbReference>
<evidence type="ECO:0000256" key="8">
    <source>
        <dbReference type="ARBA" id="ARBA00023326"/>
    </source>
</evidence>
<keyword evidence="2 9" id="KW-0719">Serine esterase</keyword>
<evidence type="ECO:0000256" key="3">
    <source>
        <dbReference type="ARBA" id="ARBA00022525"/>
    </source>
</evidence>
<dbReference type="Pfam" id="PF10503">
    <property type="entry name" value="Esterase_PHB"/>
    <property type="match status" value="1"/>
</dbReference>
<dbReference type="GeneID" id="87874051"/>
<dbReference type="GO" id="GO:0005576">
    <property type="term" value="C:extracellular region"/>
    <property type="evidence" value="ECO:0007669"/>
    <property type="project" value="UniProtKB-SubCell"/>
</dbReference>
<organism evidence="10 11">
    <name type="scientific">Neurospora hispaniola</name>
    <dbReference type="NCBI Taxonomy" id="588809"/>
    <lineage>
        <taxon>Eukaryota</taxon>
        <taxon>Fungi</taxon>
        <taxon>Dikarya</taxon>
        <taxon>Ascomycota</taxon>
        <taxon>Pezizomycotina</taxon>
        <taxon>Sordariomycetes</taxon>
        <taxon>Sordariomycetidae</taxon>
        <taxon>Sordariales</taxon>
        <taxon>Sordariaceae</taxon>
        <taxon>Neurospora</taxon>
    </lineage>
</organism>
<comment type="caution">
    <text evidence="10">The sequence shown here is derived from an EMBL/GenBank/DDBJ whole genome shotgun (WGS) entry which is preliminary data.</text>
</comment>
<accession>A0AAJ0HY43</accession>
<comment type="subcellular location">
    <subcellularLocation>
        <location evidence="1 9">Secreted</location>
    </subcellularLocation>
</comment>
<evidence type="ECO:0000256" key="7">
    <source>
        <dbReference type="ARBA" id="ARBA00023277"/>
    </source>
</evidence>
<evidence type="ECO:0000256" key="6">
    <source>
        <dbReference type="ARBA" id="ARBA00023180"/>
    </source>
</evidence>
<dbReference type="RefSeq" id="XP_062687950.1">
    <property type="nucleotide sequence ID" value="XM_062836429.1"/>
</dbReference>
<dbReference type="InterPro" id="IPR050955">
    <property type="entry name" value="Plant_Biomass_Hydrol_Est"/>
</dbReference>
<protein>
    <recommendedName>
        <fullName evidence="9">Carboxylic ester hydrolase</fullName>
        <ecNumber evidence="9">3.1.1.-</ecNumber>
    </recommendedName>
</protein>
<keyword evidence="6" id="KW-0325">Glycoprotein</keyword>
<keyword evidence="3 9" id="KW-0964">Secreted</keyword>
<dbReference type="PANTHER" id="PTHR43037:SF3">
    <property type="entry name" value="FERULOYL ESTERASE B"/>
    <property type="match status" value="1"/>
</dbReference>
<keyword evidence="8 9" id="KW-0624">Polysaccharide degradation</keyword>
<dbReference type="GO" id="GO:0045493">
    <property type="term" value="P:xylan catabolic process"/>
    <property type="evidence" value="ECO:0007669"/>
    <property type="project" value="UniProtKB-UniRule"/>
</dbReference>
<comment type="function">
    <text evidence="9">Esterase involved in the hydrolysis of xylan, a major structural heterogeneous polysaccharide found in plant biomass representing the second most abundant polysaccharide in the biosphere, after cellulose.</text>
</comment>
<dbReference type="AlphaFoldDB" id="A0AAJ0HY43"/>
<dbReference type="Proteomes" id="UP001285908">
    <property type="component" value="Unassembled WGS sequence"/>
</dbReference>
<dbReference type="NCBIfam" id="TIGR01840">
    <property type="entry name" value="esterase_phb"/>
    <property type="match status" value="1"/>
</dbReference>
<dbReference type="GO" id="GO:0052689">
    <property type="term" value="F:carboxylic ester hydrolase activity"/>
    <property type="evidence" value="ECO:0007669"/>
    <property type="project" value="UniProtKB-KW"/>
</dbReference>
<feature type="signal peptide" evidence="9">
    <location>
        <begin position="1"/>
        <end position="17"/>
    </location>
</feature>
<evidence type="ECO:0000313" key="11">
    <source>
        <dbReference type="Proteomes" id="UP001285908"/>
    </source>
</evidence>